<feature type="domain" description="Dienelactone hydrolase" evidence="1">
    <location>
        <begin position="2"/>
        <end position="114"/>
    </location>
</feature>
<dbReference type="KEGG" id="pbt:ING2E5B_0424"/>
<dbReference type="GO" id="GO:0016787">
    <property type="term" value="F:hydrolase activity"/>
    <property type="evidence" value="ECO:0007669"/>
    <property type="project" value="UniProtKB-KW"/>
</dbReference>
<accession>A0A098BZU4</accession>
<dbReference type="HOGENOM" id="CLU_2082682_0_0_10"/>
<keyword evidence="2" id="KW-0378">Hydrolase</keyword>
<name>A0A098BZU4_9BACT</name>
<reference evidence="2 3" key="1">
    <citation type="submission" date="2014-08" db="EMBL/GenBank/DDBJ databases">
        <authorList>
            <person name="Wibberg D."/>
        </authorList>
    </citation>
    <scope>NUCLEOTIDE SEQUENCE [LARGE SCALE GENOMIC DNA]</scope>
    <source>
        <strain evidence="3">ING2-E5B</strain>
    </source>
</reference>
<evidence type="ECO:0000313" key="2">
    <source>
        <dbReference type="EMBL" id="CEA15192.1"/>
    </source>
</evidence>
<dbReference type="AlphaFoldDB" id="A0A098BZU4"/>
<dbReference type="PANTHER" id="PTHR22946">
    <property type="entry name" value="DIENELACTONE HYDROLASE DOMAIN-CONTAINING PROTEIN-RELATED"/>
    <property type="match status" value="1"/>
</dbReference>
<dbReference type="SUPFAM" id="SSF53474">
    <property type="entry name" value="alpha/beta-Hydrolases"/>
    <property type="match status" value="1"/>
</dbReference>
<dbReference type="InterPro" id="IPR002925">
    <property type="entry name" value="Dienelactn_hydro"/>
</dbReference>
<dbReference type="InterPro" id="IPR050261">
    <property type="entry name" value="FrsA_esterase"/>
</dbReference>
<dbReference type="Gene3D" id="3.40.50.1820">
    <property type="entry name" value="alpha/beta hydrolase"/>
    <property type="match status" value="1"/>
</dbReference>
<dbReference type="STRING" id="1562970.ING2E5B_0424"/>
<dbReference type="PATRIC" id="fig|1562970.3.peg.419"/>
<dbReference type="PANTHER" id="PTHR22946:SF0">
    <property type="entry name" value="DIENELACTONE HYDROLASE DOMAIN-CONTAINING PROTEIN"/>
    <property type="match status" value="1"/>
</dbReference>
<keyword evidence="3" id="KW-1185">Reference proteome</keyword>
<dbReference type="Pfam" id="PF01738">
    <property type="entry name" value="DLH"/>
    <property type="match status" value="1"/>
</dbReference>
<dbReference type="EMBL" id="LN515532">
    <property type="protein sequence ID" value="CEA15192.1"/>
    <property type="molecule type" value="Genomic_DNA"/>
</dbReference>
<dbReference type="Proteomes" id="UP000032417">
    <property type="component" value="Chromosome 1"/>
</dbReference>
<gene>
    <name evidence="2" type="ORF">ING2E5B_0424</name>
</gene>
<evidence type="ECO:0000313" key="3">
    <source>
        <dbReference type="Proteomes" id="UP000032417"/>
    </source>
</evidence>
<organism evidence="2 3">
    <name type="scientific">Fermentimonas caenicola</name>
    <dbReference type="NCBI Taxonomy" id="1562970"/>
    <lineage>
        <taxon>Bacteria</taxon>
        <taxon>Pseudomonadati</taxon>
        <taxon>Bacteroidota</taxon>
        <taxon>Bacteroidia</taxon>
        <taxon>Bacteroidales</taxon>
        <taxon>Dysgonomonadaceae</taxon>
        <taxon>Fermentimonas</taxon>
    </lineage>
</organism>
<sequence>MIGYCFGGTGALEAARGGLDVEGVVSIHGGLSKDISRTNGPITTKVLVEHPAEDKSVSEEDFDNLVKELKEGNADWQIIIYANTGHTFTNPESQEYDEVMAKRAWNHTLLFLEECLK</sequence>
<proteinExistence type="predicted"/>
<evidence type="ECO:0000259" key="1">
    <source>
        <dbReference type="Pfam" id="PF01738"/>
    </source>
</evidence>
<protein>
    <submittedName>
        <fullName evidence="2">Dienelactone hydrolase-like enzyme</fullName>
    </submittedName>
</protein>
<dbReference type="InterPro" id="IPR029058">
    <property type="entry name" value="AB_hydrolase_fold"/>
</dbReference>